<sequence>MSDAQPALTPTSCPNDTPLSPRLEDTLPAPHAEDVPLTPHREDVPLDPHLEDDILDPTAVEGPPAPALVTDVKGKPPRHRKGDPKSRPGKKSWVWGTKRIFFEKRKEEWLREAEAKRSGLFYTKIGKLFIKKYGYHLRDDQDLAVDIADPPDSAANEVVHEILTEEEKSFRADYLQTLRGRIGGWYRAEYGNLLKTDQESFKELFTGVLDGAPPKPQRGRLVHFYSRKYYDTRIKDRVESRLASLKRRAEHSGEKMPHIIDVISKVTTEVWEEETPVFQHECEIAFEREHQQTLNAWEASLADSPTRTPDEIAATLENAAFYLQPFVDAIQARFGMCATVLLAGPIGIRGGRIGVQSVHAGMTKGLAPVNWPTFDWRGFQEVEKCMIGFARECFSEAECKARAVAGTENAETSTPTSPASLGTTSPTSTLEAPLTSGPGAPSASTPGVLSASTPGAPSVSTPEAPSTSTPEAPSASTTEALSTSTPEAQAVDVQMGMEEREECGATPQENSTTAKENDGGERGHIGSYDERWQRDDRAAWTTELGKAHTAFERGRTWGMEWATCVQKFFDFEGAWGFVDGTTQMPKGQRPQEVTGWISRGRKWGLPPALGGLLGRRHYKDQGEDLWVGRWWVWWRMLQPEERAELDNGGLSCPETANWSKMARLYGKNGLLQVMATLVWWGEVVQKRGGEEDREEWVTAVCDVTWVLGELLKSGEIRRDARDENEDQDGDEDPDPEAAAPAEQTGKRKRGGPGRKKKNTSEGAEPPLAGDTPPPRKKRRVKEATEVEALRRANRLRGAAPDGVDEGRRTRSSGVSRPKPKPVYKGRA</sequence>
<evidence type="ECO:0000256" key="1">
    <source>
        <dbReference type="SAM" id="MobiDB-lite"/>
    </source>
</evidence>
<feature type="region of interest" description="Disordered" evidence="1">
    <location>
        <begin position="407"/>
        <end position="530"/>
    </location>
</feature>
<feature type="compositionally biased region" description="Low complexity" evidence="1">
    <location>
        <begin position="456"/>
        <end position="488"/>
    </location>
</feature>
<feature type="compositionally biased region" description="Basic residues" evidence="1">
    <location>
        <begin position="817"/>
        <end position="827"/>
    </location>
</feature>
<feature type="region of interest" description="Disordered" evidence="1">
    <location>
        <begin position="717"/>
        <end position="827"/>
    </location>
</feature>
<evidence type="ECO:0000313" key="3">
    <source>
        <dbReference type="Proteomes" id="UP001218218"/>
    </source>
</evidence>
<feature type="compositionally biased region" description="Polar residues" evidence="1">
    <location>
        <begin position="442"/>
        <end position="455"/>
    </location>
</feature>
<feature type="compositionally biased region" description="Basic and acidic residues" evidence="1">
    <location>
        <begin position="781"/>
        <end position="790"/>
    </location>
</feature>
<comment type="caution">
    <text evidence="2">The sequence shown here is derived from an EMBL/GenBank/DDBJ whole genome shotgun (WGS) entry which is preliminary data.</text>
</comment>
<protein>
    <submittedName>
        <fullName evidence="2">Uncharacterized protein</fullName>
    </submittedName>
</protein>
<reference evidence="2" key="1">
    <citation type="submission" date="2023-03" db="EMBL/GenBank/DDBJ databases">
        <title>Massive genome expansion in bonnet fungi (Mycena s.s.) driven by repeated elements and novel gene families across ecological guilds.</title>
        <authorList>
            <consortium name="Lawrence Berkeley National Laboratory"/>
            <person name="Harder C.B."/>
            <person name="Miyauchi S."/>
            <person name="Viragh M."/>
            <person name="Kuo A."/>
            <person name="Thoen E."/>
            <person name="Andreopoulos B."/>
            <person name="Lu D."/>
            <person name="Skrede I."/>
            <person name="Drula E."/>
            <person name="Henrissat B."/>
            <person name="Morin E."/>
            <person name="Kohler A."/>
            <person name="Barry K."/>
            <person name="LaButti K."/>
            <person name="Morin E."/>
            <person name="Salamov A."/>
            <person name="Lipzen A."/>
            <person name="Mereny Z."/>
            <person name="Hegedus B."/>
            <person name="Baldrian P."/>
            <person name="Stursova M."/>
            <person name="Weitz H."/>
            <person name="Taylor A."/>
            <person name="Grigoriev I.V."/>
            <person name="Nagy L.G."/>
            <person name="Martin F."/>
            <person name="Kauserud H."/>
        </authorList>
    </citation>
    <scope>NUCLEOTIDE SEQUENCE</scope>
    <source>
        <strain evidence="2">CBHHK002</strain>
    </source>
</reference>
<feature type="compositionally biased region" description="Basic residues" evidence="1">
    <location>
        <begin position="75"/>
        <end position="90"/>
    </location>
</feature>
<dbReference type="AlphaFoldDB" id="A0AAD6ZSH5"/>
<evidence type="ECO:0000313" key="2">
    <source>
        <dbReference type="EMBL" id="KAJ7336833.1"/>
    </source>
</evidence>
<name>A0AAD6ZSH5_9AGAR</name>
<dbReference type="Proteomes" id="UP001218218">
    <property type="component" value="Unassembled WGS sequence"/>
</dbReference>
<feature type="compositionally biased region" description="Basic and acidic residues" evidence="1">
    <location>
        <begin position="515"/>
        <end position="530"/>
    </location>
</feature>
<keyword evidence="3" id="KW-1185">Reference proteome</keyword>
<feature type="compositionally biased region" description="Basic and acidic residues" evidence="1">
    <location>
        <begin position="31"/>
        <end position="52"/>
    </location>
</feature>
<feature type="compositionally biased region" description="Acidic residues" evidence="1">
    <location>
        <begin position="722"/>
        <end position="735"/>
    </location>
</feature>
<organism evidence="2 3">
    <name type="scientific">Mycena albidolilacea</name>
    <dbReference type="NCBI Taxonomy" id="1033008"/>
    <lineage>
        <taxon>Eukaryota</taxon>
        <taxon>Fungi</taxon>
        <taxon>Dikarya</taxon>
        <taxon>Basidiomycota</taxon>
        <taxon>Agaricomycotina</taxon>
        <taxon>Agaricomycetes</taxon>
        <taxon>Agaricomycetidae</taxon>
        <taxon>Agaricales</taxon>
        <taxon>Marasmiineae</taxon>
        <taxon>Mycenaceae</taxon>
        <taxon>Mycena</taxon>
    </lineage>
</organism>
<proteinExistence type="predicted"/>
<dbReference type="EMBL" id="JARIHO010000030">
    <property type="protein sequence ID" value="KAJ7336833.1"/>
    <property type="molecule type" value="Genomic_DNA"/>
</dbReference>
<feature type="compositionally biased region" description="Polar residues" evidence="1">
    <location>
        <begin position="8"/>
        <end position="18"/>
    </location>
</feature>
<feature type="compositionally biased region" description="Basic residues" evidence="1">
    <location>
        <begin position="746"/>
        <end position="757"/>
    </location>
</feature>
<feature type="region of interest" description="Disordered" evidence="1">
    <location>
        <begin position="1"/>
        <end position="91"/>
    </location>
</feature>
<gene>
    <name evidence="2" type="ORF">DFH08DRAFT_964789</name>
</gene>
<feature type="compositionally biased region" description="Polar residues" evidence="1">
    <location>
        <begin position="409"/>
        <end position="430"/>
    </location>
</feature>
<accession>A0AAD6ZSH5</accession>